<dbReference type="Gene3D" id="2.40.10.220">
    <property type="entry name" value="predicted glycosyltransferase like domains"/>
    <property type="match status" value="1"/>
</dbReference>
<feature type="domain" description="PilZ" evidence="2">
    <location>
        <begin position="18"/>
        <end position="103"/>
    </location>
</feature>
<proteinExistence type="predicted"/>
<organism evidence="3 4">
    <name type="scientific">Allosphingosinicella ginsenosidimutans</name>
    <dbReference type="NCBI Taxonomy" id="1176539"/>
    <lineage>
        <taxon>Bacteria</taxon>
        <taxon>Pseudomonadati</taxon>
        <taxon>Pseudomonadota</taxon>
        <taxon>Alphaproteobacteria</taxon>
        <taxon>Sphingomonadales</taxon>
        <taxon>Sphingomonadaceae</taxon>
        <taxon>Allosphingosinicella</taxon>
    </lineage>
</organism>
<sequence length="141" mass="15574">MASKALLNLVTQGGHDMRRRWSRQPMILSARLITIAQEYRVRIRDLSAGGARIQADDLPEVGTDALLKRGEFETFGHIAWVHDGQAGIEFDDPLSDAEVAALQAAPIHTPTPTAEDYRRPGFGRKTSSHPRWSDGTGWIDG</sequence>
<gene>
    <name evidence="3" type="ORF">FRZ32_10890</name>
</gene>
<dbReference type="GO" id="GO:0035438">
    <property type="term" value="F:cyclic-di-GMP binding"/>
    <property type="evidence" value="ECO:0007669"/>
    <property type="project" value="InterPro"/>
</dbReference>
<comment type="caution">
    <text evidence="3">The sequence shown here is derived from an EMBL/GenBank/DDBJ whole genome shotgun (WGS) entry which is preliminary data.</text>
</comment>
<dbReference type="AlphaFoldDB" id="A0A5C6TV59"/>
<evidence type="ECO:0000259" key="2">
    <source>
        <dbReference type="Pfam" id="PF07238"/>
    </source>
</evidence>
<keyword evidence="4" id="KW-1185">Reference proteome</keyword>
<reference evidence="3 4" key="1">
    <citation type="journal article" date="2015" name="J. Microbiol.">
        <title>Sphingosinicella ginsenosidimutans sp. nov., with ginsenoside converting activity.</title>
        <authorList>
            <person name="Kim J.K."/>
            <person name="Kang M.S."/>
            <person name="Park S.C."/>
            <person name="Kim K.M."/>
            <person name="Choi K."/>
            <person name="Yoon M.H."/>
            <person name="Im W.T."/>
        </authorList>
    </citation>
    <scope>NUCLEOTIDE SEQUENCE [LARGE SCALE GENOMIC DNA]</scope>
    <source>
        <strain evidence="3 4">BS-11</strain>
    </source>
</reference>
<dbReference type="SUPFAM" id="SSF141371">
    <property type="entry name" value="PilZ domain-like"/>
    <property type="match status" value="1"/>
</dbReference>
<name>A0A5C6TV59_9SPHN</name>
<feature type="region of interest" description="Disordered" evidence="1">
    <location>
        <begin position="110"/>
        <end position="141"/>
    </location>
</feature>
<accession>A0A5C6TV59</accession>
<evidence type="ECO:0000256" key="1">
    <source>
        <dbReference type="SAM" id="MobiDB-lite"/>
    </source>
</evidence>
<dbReference type="InterPro" id="IPR009875">
    <property type="entry name" value="PilZ_domain"/>
</dbReference>
<dbReference type="RefSeq" id="WP_147043525.1">
    <property type="nucleotide sequence ID" value="NZ_BAABIR010000001.1"/>
</dbReference>
<evidence type="ECO:0000313" key="4">
    <source>
        <dbReference type="Proteomes" id="UP000321249"/>
    </source>
</evidence>
<dbReference type="Proteomes" id="UP000321249">
    <property type="component" value="Unassembled WGS sequence"/>
</dbReference>
<dbReference type="Pfam" id="PF07238">
    <property type="entry name" value="PilZ"/>
    <property type="match status" value="1"/>
</dbReference>
<evidence type="ECO:0000313" key="3">
    <source>
        <dbReference type="EMBL" id="TXC64119.1"/>
    </source>
</evidence>
<protein>
    <submittedName>
        <fullName evidence="3">PilZ domain-containing protein</fullName>
    </submittedName>
</protein>
<dbReference type="EMBL" id="VOQQ01000001">
    <property type="protein sequence ID" value="TXC64119.1"/>
    <property type="molecule type" value="Genomic_DNA"/>
</dbReference>
<dbReference type="OrthoDB" id="7391081at2"/>